<feature type="region of interest" description="Disordered" evidence="3">
    <location>
        <begin position="72"/>
        <end position="156"/>
    </location>
</feature>
<keyword evidence="5" id="KW-1185">Reference proteome</keyword>
<dbReference type="OMA" id="MKSKCCC"/>
<dbReference type="AlphaFoldDB" id="B4G6I9"/>
<proteinExistence type="predicted"/>
<name>B4G6I9_DROPE</name>
<dbReference type="PANTHER" id="PTHR20835">
    <property type="entry name" value="E3 UBIQUITIN-PROTEIN LIGASE PPP1R11-RELATED"/>
    <property type="match status" value="1"/>
</dbReference>
<feature type="compositionally biased region" description="Basic and acidic residues" evidence="3">
    <location>
        <begin position="31"/>
        <end position="40"/>
    </location>
</feature>
<dbReference type="GO" id="GO:0005634">
    <property type="term" value="C:nucleus"/>
    <property type="evidence" value="ECO:0007669"/>
    <property type="project" value="TreeGrafter"/>
</dbReference>
<accession>B4G6I9</accession>
<organism evidence="5">
    <name type="scientific">Drosophila persimilis</name>
    <name type="common">Fruit fly</name>
    <dbReference type="NCBI Taxonomy" id="7234"/>
    <lineage>
        <taxon>Eukaryota</taxon>
        <taxon>Metazoa</taxon>
        <taxon>Ecdysozoa</taxon>
        <taxon>Arthropoda</taxon>
        <taxon>Hexapoda</taxon>
        <taxon>Insecta</taxon>
        <taxon>Pterygota</taxon>
        <taxon>Neoptera</taxon>
        <taxon>Endopterygota</taxon>
        <taxon>Diptera</taxon>
        <taxon>Brachycera</taxon>
        <taxon>Muscomorpha</taxon>
        <taxon>Ephydroidea</taxon>
        <taxon>Drosophilidae</taxon>
        <taxon>Drosophila</taxon>
        <taxon>Sophophora</taxon>
    </lineage>
</organism>
<reference evidence="4 5" key="1">
    <citation type="journal article" date="2007" name="Nature">
        <title>Evolution of genes and genomes on the Drosophila phylogeny.</title>
        <authorList>
            <consortium name="Drosophila 12 Genomes Consortium"/>
            <person name="Clark A.G."/>
            <person name="Eisen M.B."/>
            <person name="Smith D.R."/>
            <person name="Bergman C.M."/>
            <person name="Oliver B."/>
            <person name="Markow T.A."/>
            <person name="Kaufman T.C."/>
            <person name="Kellis M."/>
            <person name="Gelbart W."/>
            <person name="Iyer V.N."/>
            <person name="Pollard D.A."/>
            <person name="Sackton T.B."/>
            <person name="Larracuente A.M."/>
            <person name="Singh N.D."/>
            <person name="Abad J.P."/>
            <person name="Abt D.N."/>
            <person name="Adryan B."/>
            <person name="Aguade M."/>
            <person name="Akashi H."/>
            <person name="Anderson W.W."/>
            <person name="Aquadro C.F."/>
            <person name="Ardell D.H."/>
            <person name="Arguello R."/>
            <person name="Artieri C.G."/>
            <person name="Barbash D.A."/>
            <person name="Barker D."/>
            <person name="Barsanti P."/>
            <person name="Batterham P."/>
            <person name="Batzoglou S."/>
            <person name="Begun D."/>
            <person name="Bhutkar A."/>
            <person name="Blanco E."/>
            <person name="Bosak S.A."/>
            <person name="Bradley R.K."/>
            <person name="Brand A.D."/>
            <person name="Brent M.R."/>
            <person name="Brooks A.N."/>
            <person name="Brown R.H."/>
            <person name="Butlin R.K."/>
            <person name="Caggese C."/>
            <person name="Calvi B.R."/>
            <person name="Bernardo de Carvalho A."/>
            <person name="Caspi A."/>
            <person name="Castrezana S."/>
            <person name="Celniker S.E."/>
            <person name="Chang J.L."/>
            <person name="Chapple C."/>
            <person name="Chatterji S."/>
            <person name="Chinwalla A."/>
            <person name="Civetta A."/>
            <person name="Clifton S.W."/>
            <person name="Comeron J.M."/>
            <person name="Costello J.C."/>
            <person name="Coyne J.A."/>
            <person name="Daub J."/>
            <person name="David R.G."/>
            <person name="Delcher A.L."/>
            <person name="Delehaunty K."/>
            <person name="Do C.B."/>
            <person name="Ebling H."/>
            <person name="Edwards K."/>
            <person name="Eickbush T."/>
            <person name="Evans J.D."/>
            <person name="Filipski A."/>
            <person name="Findeiss S."/>
            <person name="Freyhult E."/>
            <person name="Fulton L."/>
            <person name="Fulton R."/>
            <person name="Garcia A.C."/>
            <person name="Gardiner A."/>
            <person name="Garfield D.A."/>
            <person name="Garvin B.E."/>
            <person name="Gibson G."/>
            <person name="Gilbert D."/>
            <person name="Gnerre S."/>
            <person name="Godfrey J."/>
            <person name="Good R."/>
            <person name="Gotea V."/>
            <person name="Gravely B."/>
            <person name="Greenberg A.J."/>
            <person name="Griffiths-Jones S."/>
            <person name="Gross S."/>
            <person name="Guigo R."/>
            <person name="Gustafson E.A."/>
            <person name="Haerty W."/>
            <person name="Hahn M.W."/>
            <person name="Halligan D.L."/>
            <person name="Halpern A.L."/>
            <person name="Halter G.M."/>
            <person name="Han M.V."/>
            <person name="Heger A."/>
            <person name="Hillier L."/>
            <person name="Hinrichs A.S."/>
            <person name="Holmes I."/>
            <person name="Hoskins R.A."/>
            <person name="Hubisz M.J."/>
            <person name="Hultmark D."/>
            <person name="Huntley M.A."/>
            <person name="Jaffe D.B."/>
            <person name="Jagadeeshan S."/>
            <person name="Jeck W.R."/>
            <person name="Johnson J."/>
            <person name="Jones C.D."/>
            <person name="Jordan W.C."/>
            <person name="Karpen G.H."/>
            <person name="Kataoka E."/>
            <person name="Keightley P.D."/>
            <person name="Kheradpour P."/>
            <person name="Kirkness E.F."/>
            <person name="Koerich L.B."/>
            <person name="Kristiansen K."/>
            <person name="Kudrna D."/>
            <person name="Kulathinal R.J."/>
            <person name="Kumar S."/>
            <person name="Kwok R."/>
            <person name="Lander E."/>
            <person name="Langley C.H."/>
            <person name="Lapoint R."/>
            <person name="Lazzaro B.P."/>
            <person name="Lee S.J."/>
            <person name="Levesque L."/>
            <person name="Li R."/>
            <person name="Lin C.F."/>
            <person name="Lin M.F."/>
            <person name="Lindblad-Toh K."/>
            <person name="Llopart A."/>
            <person name="Long M."/>
            <person name="Low L."/>
            <person name="Lozovsky E."/>
            <person name="Lu J."/>
            <person name="Luo M."/>
            <person name="Machado C.A."/>
            <person name="Makalowski W."/>
            <person name="Marzo M."/>
            <person name="Matsuda M."/>
            <person name="Matzkin L."/>
            <person name="McAllister B."/>
            <person name="McBride C.S."/>
            <person name="McKernan B."/>
            <person name="McKernan K."/>
            <person name="Mendez-Lago M."/>
            <person name="Minx P."/>
            <person name="Mollenhauer M.U."/>
            <person name="Montooth K."/>
            <person name="Mount S.M."/>
            <person name="Mu X."/>
            <person name="Myers E."/>
            <person name="Negre B."/>
            <person name="Newfeld S."/>
            <person name="Nielsen R."/>
            <person name="Noor M.A."/>
            <person name="O'Grady P."/>
            <person name="Pachter L."/>
            <person name="Papaceit M."/>
            <person name="Parisi M.J."/>
            <person name="Parisi M."/>
            <person name="Parts L."/>
            <person name="Pedersen J.S."/>
            <person name="Pesole G."/>
            <person name="Phillippy A.M."/>
            <person name="Ponting C.P."/>
            <person name="Pop M."/>
            <person name="Porcelli D."/>
            <person name="Powell J.R."/>
            <person name="Prohaska S."/>
            <person name="Pruitt K."/>
            <person name="Puig M."/>
            <person name="Quesneville H."/>
            <person name="Ram K.R."/>
            <person name="Rand D."/>
            <person name="Rasmussen M.D."/>
            <person name="Reed L.K."/>
            <person name="Reenan R."/>
            <person name="Reily A."/>
            <person name="Remington K.A."/>
            <person name="Rieger T.T."/>
            <person name="Ritchie M.G."/>
            <person name="Robin C."/>
            <person name="Rogers Y.H."/>
            <person name="Rohde C."/>
            <person name="Rozas J."/>
            <person name="Rubenfield M.J."/>
            <person name="Ruiz A."/>
            <person name="Russo S."/>
            <person name="Salzberg S.L."/>
            <person name="Sanchez-Gracia A."/>
            <person name="Saranga D.J."/>
            <person name="Sato H."/>
            <person name="Schaeffer S.W."/>
            <person name="Schatz M.C."/>
            <person name="Schlenke T."/>
            <person name="Schwartz R."/>
            <person name="Segarra C."/>
            <person name="Singh R.S."/>
            <person name="Sirot L."/>
            <person name="Sirota M."/>
            <person name="Sisneros N.B."/>
            <person name="Smith C.D."/>
            <person name="Smith T.F."/>
            <person name="Spieth J."/>
            <person name="Stage D.E."/>
            <person name="Stark A."/>
            <person name="Stephan W."/>
            <person name="Strausberg R.L."/>
            <person name="Strempel S."/>
            <person name="Sturgill D."/>
            <person name="Sutton G."/>
            <person name="Sutton G.G."/>
            <person name="Tao W."/>
            <person name="Teichmann S."/>
            <person name="Tobari Y.N."/>
            <person name="Tomimura Y."/>
            <person name="Tsolas J.M."/>
            <person name="Valente V.L."/>
            <person name="Venter E."/>
            <person name="Venter J.C."/>
            <person name="Vicario S."/>
            <person name="Vieira F.G."/>
            <person name="Vilella A.J."/>
            <person name="Villasante A."/>
            <person name="Walenz B."/>
            <person name="Wang J."/>
            <person name="Wasserman M."/>
            <person name="Watts T."/>
            <person name="Wilson D."/>
            <person name="Wilson R.K."/>
            <person name="Wing R.A."/>
            <person name="Wolfner M.F."/>
            <person name="Wong A."/>
            <person name="Wong G.K."/>
            <person name="Wu C.I."/>
            <person name="Wu G."/>
            <person name="Yamamoto D."/>
            <person name="Yang H.P."/>
            <person name="Yang S.P."/>
            <person name="Yorke J.A."/>
            <person name="Yoshida K."/>
            <person name="Zdobnov E."/>
            <person name="Zhang P."/>
            <person name="Zhang Y."/>
            <person name="Zimin A.V."/>
            <person name="Baldwin J."/>
            <person name="Abdouelleil A."/>
            <person name="Abdulkadir J."/>
            <person name="Abebe A."/>
            <person name="Abera B."/>
            <person name="Abreu J."/>
            <person name="Acer S.C."/>
            <person name="Aftuck L."/>
            <person name="Alexander A."/>
            <person name="An P."/>
            <person name="Anderson E."/>
            <person name="Anderson S."/>
            <person name="Arachi H."/>
            <person name="Azer M."/>
            <person name="Bachantsang P."/>
            <person name="Barry A."/>
            <person name="Bayul T."/>
            <person name="Berlin A."/>
            <person name="Bessette D."/>
            <person name="Bloom T."/>
            <person name="Blye J."/>
            <person name="Boguslavskiy L."/>
            <person name="Bonnet C."/>
            <person name="Boukhgalter B."/>
            <person name="Bourzgui I."/>
            <person name="Brown A."/>
            <person name="Cahill P."/>
            <person name="Channer S."/>
            <person name="Cheshatsang Y."/>
            <person name="Chuda L."/>
            <person name="Citroen M."/>
            <person name="Collymore A."/>
            <person name="Cooke P."/>
            <person name="Costello M."/>
            <person name="D'Aco K."/>
            <person name="Daza R."/>
            <person name="De Haan G."/>
            <person name="DeGray S."/>
            <person name="DeMaso C."/>
            <person name="Dhargay N."/>
            <person name="Dooley K."/>
            <person name="Dooley E."/>
            <person name="Doricent M."/>
            <person name="Dorje P."/>
            <person name="Dorjee K."/>
            <person name="Dupes A."/>
            <person name="Elong R."/>
            <person name="Falk J."/>
            <person name="Farina A."/>
            <person name="Faro S."/>
            <person name="Ferguson D."/>
            <person name="Fisher S."/>
            <person name="Foley C.D."/>
            <person name="Franke A."/>
            <person name="Friedrich D."/>
            <person name="Gadbois L."/>
            <person name="Gearin G."/>
            <person name="Gearin C.R."/>
            <person name="Giannoukos G."/>
            <person name="Goode T."/>
            <person name="Graham J."/>
            <person name="Grandbois E."/>
            <person name="Grewal S."/>
            <person name="Gyaltsen K."/>
            <person name="Hafez N."/>
            <person name="Hagos B."/>
            <person name="Hall J."/>
            <person name="Henson C."/>
            <person name="Hollinger A."/>
            <person name="Honan T."/>
            <person name="Huard M.D."/>
            <person name="Hughes L."/>
            <person name="Hurhula B."/>
            <person name="Husby M.E."/>
            <person name="Kamat A."/>
            <person name="Kanga B."/>
            <person name="Kashin S."/>
            <person name="Khazanovich D."/>
            <person name="Kisner P."/>
            <person name="Lance K."/>
            <person name="Lara M."/>
            <person name="Lee W."/>
            <person name="Lennon N."/>
            <person name="Letendre F."/>
            <person name="LeVine R."/>
            <person name="Lipovsky A."/>
            <person name="Liu X."/>
            <person name="Liu J."/>
            <person name="Liu S."/>
            <person name="Lokyitsang T."/>
            <person name="Lokyitsang Y."/>
            <person name="Lubonja R."/>
            <person name="Lui A."/>
            <person name="MacDonald P."/>
            <person name="Magnisalis V."/>
            <person name="Maru K."/>
            <person name="Matthews C."/>
            <person name="McCusker W."/>
            <person name="McDonough S."/>
            <person name="Mehta T."/>
            <person name="Meldrim J."/>
            <person name="Meneus L."/>
            <person name="Mihai O."/>
            <person name="Mihalev A."/>
            <person name="Mihova T."/>
            <person name="Mittelman R."/>
            <person name="Mlenga V."/>
            <person name="Montmayeur A."/>
            <person name="Mulrain L."/>
            <person name="Navidi A."/>
            <person name="Naylor J."/>
            <person name="Negash T."/>
            <person name="Nguyen T."/>
            <person name="Nguyen N."/>
            <person name="Nicol R."/>
            <person name="Norbu C."/>
            <person name="Norbu N."/>
            <person name="Novod N."/>
            <person name="O'Neill B."/>
            <person name="Osman S."/>
            <person name="Markiewicz E."/>
            <person name="Oyono O.L."/>
            <person name="Patti C."/>
            <person name="Phunkhang P."/>
            <person name="Pierre F."/>
            <person name="Priest M."/>
            <person name="Raghuraman S."/>
            <person name="Rege F."/>
            <person name="Reyes R."/>
            <person name="Rise C."/>
            <person name="Rogov P."/>
            <person name="Ross K."/>
            <person name="Ryan E."/>
            <person name="Settipalli S."/>
            <person name="Shea T."/>
            <person name="Sherpa N."/>
            <person name="Shi L."/>
            <person name="Shih D."/>
            <person name="Sparrow T."/>
            <person name="Spaulding J."/>
            <person name="Stalker J."/>
            <person name="Stange-Thomann N."/>
            <person name="Stavropoulos S."/>
            <person name="Stone C."/>
            <person name="Strader C."/>
            <person name="Tesfaye S."/>
            <person name="Thomson T."/>
            <person name="Thoulutsang Y."/>
            <person name="Thoulutsang D."/>
            <person name="Topham K."/>
            <person name="Topping I."/>
            <person name="Tsamla T."/>
            <person name="Vassiliev H."/>
            <person name="Vo A."/>
            <person name="Wangchuk T."/>
            <person name="Wangdi T."/>
            <person name="Weiand M."/>
            <person name="Wilkinson J."/>
            <person name="Wilson A."/>
            <person name="Yadav S."/>
            <person name="Young G."/>
            <person name="Yu Q."/>
            <person name="Zembek L."/>
            <person name="Zhong D."/>
            <person name="Zimmer A."/>
            <person name="Zwirko Z."/>
            <person name="Jaffe D.B."/>
            <person name="Alvarez P."/>
            <person name="Brockman W."/>
            <person name="Butler J."/>
            <person name="Chin C."/>
            <person name="Gnerre S."/>
            <person name="Grabherr M."/>
            <person name="Kleber M."/>
            <person name="Mauceli E."/>
            <person name="MacCallum I."/>
        </authorList>
    </citation>
    <scope>NUCLEOTIDE SEQUENCE [LARGE SCALE GENOMIC DNA]</scope>
    <source>
        <strain evidence="5">MSH-3 / Tucson 14011-0111.49</strain>
    </source>
</reference>
<protein>
    <recommendedName>
        <fullName evidence="1">E3 ubiquitin-protein ligase PPP1R11</fullName>
    </recommendedName>
    <alternativeName>
        <fullName evidence="2">Protein phosphatase 1 regulatory subunit 11</fullName>
    </alternativeName>
</protein>
<dbReference type="PhylomeDB" id="B4G6I9"/>
<evidence type="ECO:0000256" key="3">
    <source>
        <dbReference type="SAM" id="MobiDB-lite"/>
    </source>
</evidence>
<evidence type="ECO:0000256" key="1">
    <source>
        <dbReference type="ARBA" id="ARBA00021994"/>
    </source>
</evidence>
<feature type="compositionally biased region" description="Polar residues" evidence="3">
    <location>
        <begin position="146"/>
        <end position="156"/>
    </location>
</feature>
<dbReference type="STRING" id="7234.B4G6I9"/>
<evidence type="ECO:0000313" key="5">
    <source>
        <dbReference type="Proteomes" id="UP000008744"/>
    </source>
</evidence>
<dbReference type="GO" id="GO:0004865">
    <property type="term" value="F:protein serine/threonine phosphatase inhibitor activity"/>
    <property type="evidence" value="ECO:0007669"/>
    <property type="project" value="InterPro"/>
</dbReference>
<gene>
    <name evidence="4" type="primary">Dper\GL19060</name>
    <name evidence="4" type="ORF">Dper_GL19060</name>
</gene>
<dbReference type="HOGENOM" id="CLU_098333_1_0_1"/>
<feature type="region of interest" description="Disordered" evidence="3">
    <location>
        <begin position="1"/>
        <end position="40"/>
    </location>
</feature>
<sequence length="156" mass="17294">MAQRTNNKPSNGTATEETDGSLPETTPTLHLRLEQPRDERRVIFHEGVIDNEHLNRKKSKCCCIYKKPLAFGESSSEDDEECENCFGHPEKRKRNARHNHNHDNDNEPSTSAQASTQPGPSVGDPISPPAEPVVSPVKPKADPTTPIDQFEQTGKS</sequence>
<dbReference type="eggNOG" id="KOG4102">
    <property type="taxonomic scope" value="Eukaryota"/>
</dbReference>
<dbReference type="EMBL" id="CH479180">
    <property type="protein sequence ID" value="EDW28214.1"/>
    <property type="molecule type" value="Genomic_DNA"/>
</dbReference>
<dbReference type="PANTHER" id="PTHR20835:SF0">
    <property type="entry name" value="E3 UBIQUITIN-PROTEIN LIGASE PPP1R11"/>
    <property type="match status" value="1"/>
</dbReference>
<dbReference type="OrthoDB" id="307488at2759"/>
<dbReference type="Proteomes" id="UP000008744">
    <property type="component" value="Unassembled WGS sequence"/>
</dbReference>
<feature type="compositionally biased region" description="Polar residues" evidence="3">
    <location>
        <begin position="1"/>
        <end position="15"/>
    </location>
</feature>
<dbReference type="Pfam" id="PF07491">
    <property type="entry name" value="PPI_Ypi1"/>
    <property type="match status" value="1"/>
</dbReference>
<evidence type="ECO:0000313" key="4">
    <source>
        <dbReference type="EMBL" id="EDW28214.1"/>
    </source>
</evidence>
<feature type="compositionally biased region" description="Basic residues" evidence="3">
    <location>
        <begin position="90"/>
        <end position="100"/>
    </location>
</feature>
<dbReference type="InterPro" id="IPR011107">
    <property type="entry name" value="PPI_Ypi1"/>
</dbReference>
<dbReference type="KEGG" id="dpe:6589229"/>
<evidence type="ECO:0000256" key="2">
    <source>
        <dbReference type="ARBA" id="ARBA00031039"/>
    </source>
</evidence>
<dbReference type="GO" id="GO:0008157">
    <property type="term" value="F:protein phosphatase 1 binding"/>
    <property type="evidence" value="ECO:0007669"/>
    <property type="project" value="TreeGrafter"/>
</dbReference>
<feature type="compositionally biased region" description="Polar residues" evidence="3">
    <location>
        <begin position="107"/>
        <end position="119"/>
    </location>
</feature>